<dbReference type="RefSeq" id="WP_208402866.1">
    <property type="nucleotide sequence ID" value="NZ_BAAAEV010000001.1"/>
</dbReference>
<comment type="caution">
    <text evidence="11">The sequence shown here is derived from an EMBL/GenBank/DDBJ whole genome shotgun (WGS) entry which is preliminary data.</text>
</comment>
<evidence type="ECO:0000256" key="3">
    <source>
        <dbReference type="ARBA" id="ARBA00022679"/>
    </source>
</evidence>
<dbReference type="Proteomes" id="UP000788153">
    <property type="component" value="Unassembled WGS sequence"/>
</dbReference>
<feature type="region of interest" description="Disordered" evidence="8">
    <location>
        <begin position="207"/>
        <end position="240"/>
    </location>
</feature>
<gene>
    <name evidence="11" type="ORF">FHT01_002025</name>
</gene>
<keyword evidence="6 7" id="KW-0961">Cell wall biogenesis/degradation</keyword>
<dbReference type="InterPro" id="IPR038063">
    <property type="entry name" value="Transpep_catalytic_dom"/>
</dbReference>
<evidence type="ECO:0000256" key="1">
    <source>
        <dbReference type="ARBA" id="ARBA00004752"/>
    </source>
</evidence>
<feature type="compositionally biased region" description="Low complexity" evidence="8">
    <location>
        <begin position="207"/>
        <end position="223"/>
    </location>
</feature>
<dbReference type="InterPro" id="IPR050979">
    <property type="entry name" value="LD-transpeptidase"/>
</dbReference>
<feature type="domain" description="L,D-TPase catalytic" evidence="10">
    <location>
        <begin position="57"/>
        <end position="166"/>
    </location>
</feature>
<sequence>MRMKWLTFVACLWSLSTAGIASAQQAALTPAKLESAALELGSGEALWHDPQPTAGPVAIVVSLPLQVGYVYRAGTLIGVASVSTGKPGKETPTGTFEILQKKTFHRSNLYSNAPMPFMQRLTWDGIALHAGDNPGYPASHGCIRFPTAFAKKLYAATAMGGAVAITDDVAVAPPGVKVPRIVPPPASFSFGSEPVIASRPPAPAVAPARVAQRTPVTPAAPAGAGIGPRSTPPAEVQRVAQAAQEPRLVALGFEPVGR</sequence>
<feature type="active site" description="Nucleophile" evidence="7">
    <location>
        <position position="142"/>
    </location>
</feature>
<dbReference type="InterPro" id="IPR005490">
    <property type="entry name" value="LD_TPept_cat_dom"/>
</dbReference>
<evidence type="ECO:0000313" key="12">
    <source>
        <dbReference type="Proteomes" id="UP000788153"/>
    </source>
</evidence>
<dbReference type="CDD" id="cd16913">
    <property type="entry name" value="YkuD_like"/>
    <property type="match status" value="1"/>
</dbReference>
<dbReference type="Gene3D" id="2.40.440.10">
    <property type="entry name" value="L,D-transpeptidase catalytic domain-like"/>
    <property type="match status" value="1"/>
</dbReference>
<feature type="active site" description="Proton donor/acceptor" evidence="7">
    <location>
        <position position="129"/>
    </location>
</feature>
<evidence type="ECO:0000256" key="8">
    <source>
        <dbReference type="SAM" id="MobiDB-lite"/>
    </source>
</evidence>
<protein>
    <recommendedName>
        <fullName evidence="10">L,D-TPase catalytic domain-containing protein</fullName>
    </recommendedName>
</protein>
<evidence type="ECO:0000256" key="2">
    <source>
        <dbReference type="ARBA" id="ARBA00005992"/>
    </source>
</evidence>
<proteinExistence type="inferred from homology"/>
<evidence type="ECO:0000256" key="4">
    <source>
        <dbReference type="ARBA" id="ARBA00022960"/>
    </source>
</evidence>
<evidence type="ECO:0000259" key="10">
    <source>
        <dbReference type="PROSITE" id="PS52029"/>
    </source>
</evidence>
<dbReference type="SUPFAM" id="SSF141523">
    <property type="entry name" value="L,D-transpeptidase catalytic domain-like"/>
    <property type="match status" value="1"/>
</dbReference>
<dbReference type="EMBL" id="JAASQP010000001">
    <property type="protein sequence ID" value="NIJ24483.1"/>
    <property type="molecule type" value="Genomic_DNA"/>
</dbReference>
<feature type="chain" id="PRO_5046010760" description="L,D-TPase catalytic domain-containing protein" evidence="9">
    <location>
        <begin position="24"/>
        <end position="258"/>
    </location>
</feature>
<dbReference type="PANTHER" id="PTHR30582:SF2">
    <property type="entry name" value="L,D-TRANSPEPTIDASE YCIB-RELATED"/>
    <property type="match status" value="1"/>
</dbReference>
<reference evidence="11 12" key="1">
    <citation type="submission" date="2020-03" db="EMBL/GenBank/DDBJ databases">
        <title>Genomic Encyclopedia of Type Strains, Phase IV (KMG-IV): sequencing the most valuable type-strain genomes for metagenomic binning, comparative biology and taxonomic classification.</title>
        <authorList>
            <person name="Goeker M."/>
        </authorList>
    </citation>
    <scope>NUCLEOTIDE SEQUENCE [LARGE SCALE GENOMIC DNA]</scope>
    <source>
        <strain evidence="11 12">DSM 22753</strain>
    </source>
</reference>
<dbReference type="Pfam" id="PF03734">
    <property type="entry name" value="YkuD"/>
    <property type="match status" value="1"/>
</dbReference>
<evidence type="ECO:0000313" key="11">
    <source>
        <dbReference type="EMBL" id="NIJ24483.1"/>
    </source>
</evidence>
<evidence type="ECO:0000256" key="5">
    <source>
        <dbReference type="ARBA" id="ARBA00022984"/>
    </source>
</evidence>
<feature type="signal peptide" evidence="9">
    <location>
        <begin position="1"/>
        <end position="23"/>
    </location>
</feature>
<evidence type="ECO:0000256" key="9">
    <source>
        <dbReference type="SAM" id="SignalP"/>
    </source>
</evidence>
<comment type="similarity">
    <text evidence="2">Belongs to the YkuD family.</text>
</comment>
<dbReference type="PANTHER" id="PTHR30582">
    <property type="entry name" value="L,D-TRANSPEPTIDASE"/>
    <property type="match status" value="1"/>
</dbReference>
<keyword evidence="9" id="KW-0732">Signal</keyword>
<comment type="pathway">
    <text evidence="1 7">Cell wall biogenesis; peptidoglycan biosynthesis.</text>
</comment>
<dbReference type="NCBIfam" id="NF004785">
    <property type="entry name" value="PRK06132.1-2"/>
    <property type="match status" value="1"/>
</dbReference>
<evidence type="ECO:0000256" key="6">
    <source>
        <dbReference type="ARBA" id="ARBA00023316"/>
    </source>
</evidence>
<keyword evidence="4 7" id="KW-0133">Cell shape</keyword>
<evidence type="ECO:0000256" key="7">
    <source>
        <dbReference type="PROSITE-ProRule" id="PRU01373"/>
    </source>
</evidence>
<name>A0ABX0U6T0_9SPHN</name>
<dbReference type="PROSITE" id="PS52029">
    <property type="entry name" value="LD_TPASE"/>
    <property type="match status" value="1"/>
</dbReference>
<keyword evidence="12" id="KW-1185">Reference proteome</keyword>
<keyword evidence="5 7" id="KW-0573">Peptidoglycan synthesis</keyword>
<organism evidence="11 12">
    <name type="scientific">Sphingomonas japonica</name>
    <dbReference type="NCBI Taxonomy" id="511662"/>
    <lineage>
        <taxon>Bacteria</taxon>
        <taxon>Pseudomonadati</taxon>
        <taxon>Pseudomonadota</taxon>
        <taxon>Alphaproteobacteria</taxon>
        <taxon>Sphingomonadales</taxon>
        <taxon>Sphingomonadaceae</taxon>
        <taxon>Sphingomonas</taxon>
    </lineage>
</organism>
<keyword evidence="3" id="KW-0808">Transferase</keyword>
<accession>A0ABX0U6T0</accession>